<dbReference type="SUPFAM" id="SSF57756">
    <property type="entry name" value="Retrovirus zinc finger-like domains"/>
    <property type="match status" value="1"/>
</dbReference>
<evidence type="ECO:0000313" key="3">
    <source>
        <dbReference type="Proteomes" id="UP000289738"/>
    </source>
</evidence>
<organism evidence="2 3">
    <name type="scientific">Arachis hypogaea</name>
    <name type="common">Peanut</name>
    <dbReference type="NCBI Taxonomy" id="3818"/>
    <lineage>
        <taxon>Eukaryota</taxon>
        <taxon>Viridiplantae</taxon>
        <taxon>Streptophyta</taxon>
        <taxon>Embryophyta</taxon>
        <taxon>Tracheophyta</taxon>
        <taxon>Spermatophyta</taxon>
        <taxon>Magnoliopsida</taxon>
        <taxon>eudicotyledons</taxon>
        <taxon>Gunneridae</taxon>
        <taxon>Pentapetalae</taxon>
        <taxon>rosids</taxon>
        <taxon>fabids</taxon>
        <taxon>Fabales</taxon>
        <taxon>Fabaceae</taxon>
        <taxon>Papilionoideae</taxon>
        <taxon>50 kb inversion clade</taxon>
        <taxon>dalbergioids sensu lato</taxon>
        <taxon>Dalbergieae</taxon>
        <taxon>Pterocarpus clade</taxon>
        <taxon>Arachis</taxon>
    </lineage>
</organism>
<gene>
    <name evidence="2" type="ORF">Ahy_B01g052186</name>
</gene>
<name>A0A445ANR8_ARAHY</name>
<evidence type="ECO:0000313" key="2">
    <source>
        <dbReference type="EMBL" id="RYR28081.1"/>
    </source>
</evidence>
<evidence type="ECO:0000256" key="1">
    <source>
        <dbReference type="SAM" id="MobiDB-lite"/>
    </source>
</evidence>
<dbReference type="InterPro" id="IPR036875">
    <property type="entry name" value="Znf_CCHC_sf"/>
</dbReference>
<keyword evidence="3" id="KW-1185">Reference proteome</keyword>
<dbReference type="GO" id="GO:0003676">
    <property type="term" value="F:nucleic acid binding"/>
    <property type="evidence" value="ECO:0007669"/>
    <property type="project" value="InterPro"/>
</dbReference>
<reference evidence="2 3" key="1">
    <citation type="submission" date="2019-01" db="EMBL/GenBank/DDBJ databases">
        <title>Sequencing of cultivated peanut Arachis hypogaea provides insights into genome evolution and oil improvement.</title>
        <authorList>
            <person name="Chen X."/>
        </authorList>
    </citation>
    <scope>NUCLEOTIDE SEQUENCE [LARGE SCALE GENOMIC DNA]</scope>
    <source>
        <strain evidence="3">cv. Fuhuasheng</strain>
        <tissue evidence="2">Leaves</tissue>
    </source>
</reference>
<dbReference type="GO" id="GO:0008270">
    <property type="term" value="F:zinc ion binding"/>
    <property type="evidence" value="ECO:0007669"/>
    <property type="project" value="InterPro"/>
</dbReference>
<proteinExistence type="predicted"/>
<dbReference type="Proteomes" id="UP000289738">
    <property type="component" value="Chromosome B01"/>
</dbReference>
<accession>A0A445ANR8</accession>
<dbReference type="EMBL" id="SDMP01000011">
    <property type="protein sequence ID" value="RYR28081.1"/>
    <property type="molecule type" value="Genomic_DNA"/>
</dbReference>
<evidence type="ECO:0008006" key="4">
    <source>
        <dbReference type="Google" id="ProtNLM"/>
    </source>
</evidence>
<sequence>MSKNRAINRKWLVGKLVKKLRRYPKLKHSEAKAYFKRRCDLDLNKSSLTRALTDARNVVYSDAASQYGLVKDYAETLLKSLLTEKRRKDANEEPSNNKKAKTSTKLKRQYKKFTCTYCDTKGHTKRSCSHKKADDIASALAATTAAVVASSKVANVGVIPGTTNAVTSNPQPGEVEANTLDAPLENVTRPPPPQQLTRPEKLPPKKKTSKVDPMQAASSGIAAHLAEFMKFVPTLGFKPPRKK</sequence>
<dbReference type="AlphaFoldDB" id="A0A445ANR8"/>
<comment type="caution">
    <text evidence="2">The sequence shown here is derived from an EMBL/GenBank/DDBJ whole genome shotgun (WGS) entry which is preliminary data.</text>
</comment>
<feature type="compositionally biased region" description="Polar residues" evidence="1">
    <location>
        <begin position="162"/>
        <end position="171"/>
    </location>
</feature>
<feature type="region of interest" description="Disordered" evidence="1">
    <location>
        <begin position="162"/>
        <end position="217"/>
    </location>
</feature>
<protein>
    <recommendedName>
        <fullName evidence="4">CCHC-type domain-containing protein</fullName>
    </recommendedName>
</protein>